<evidence type="ECO:0000313" key="4">
    <source>
        <dbReference type="EMBL" id="MBD2840973.1"/>
    </source>
</evidence>
<dbReference type="SUPFAM" id="SSF56300">
    <property type="entry name" value="Metallo-dependent phosphatases"/>
    <property type="match status" value="1"/>
</dbReference>
<dbReference type="Pfam" id="PF16655">
    <property type="entry name" value="PhoD_N"/>
    <property type="match status" value="1"/>
</dbReference>
<reference evidence="4 5" key="1">
    <citation type="submission" date="2020-09" db="EMBL/GenBank/DDBJ databases">
        <authorList>
            <person name="Yoon J.-W."/>
        </authorList>
    </citation>
    <scope>NUCLEOTIDE SEQUENCE [LARGE SCALE GENOMIC DNA]</scope>
    <source>
        <strain evidence="4 5">KMU-140</strain>
    </source>
</reference>
<dbReference type="InterPro" id="IPR032093">
    <property type="entry name" value="PhoD_N"/>
</dbReference>
<feature type="region of interest" description="Disordered" evidence="1">
    <location>
        <begin position="450"/>
        <end position="473"/>
    </location>
</feature>
<dbReference type="PANTHER" id="PTHR43606:SF2">
    <property type="entry name" value="ALKALINE PHOSPHATASE FAMILY PROTEIN (AFU_ORTHOLOGUE AFUA_5G03860)"/>
    <property type="match status" value="1"/>
</dbReference>
<feature type="compositionally biased region" description="Basic and acidic residues" evidence="1">
    <location>
        <begin position="460"/>
        <end position="470"/>
    </location>
</feature>
<dbReference type="Pfam" id="PF09423">
    <property type="entry name" value="PhoD"/>
    <property type="match status" value="1"/>
</dbReference>
<dbReference type="InterPro" id="IPR018946">
    <property type="entry name" value="PhoD-like_MPP"/>
</dbReference>
<gene>
    <name evidence="4" type="ORF">IB285_01750</name>
</gene>
<accession>A0ABR8KP84</accession>
<protein>
    <submittedName>
        <fullName evidence="4">Alkaline phosphatase D family protein</fullName>
    </submittedName>
</protein>
<dbReference type="InterPro" id="IPR052900">
    <property type="entry name" value="Phospholipid_Metab_Enz"/>
</dbReference>
<dbReference type="Proteomes" id="UP000635384">
    <property type="component" value="Unassembled WGS sequence"/>
</dbReference>
<dbReference type="InterPro" id="IPR029052">
    <property type="entry name" value="Metallo-depent_PP-like"/>
</dbReference>
<feature type="domain" description="Phospholipase D N-terminal" evidence="3">
    <location>
        <begin position="49"/>
        <end position="145"/>
    </location>
</feature>
<proteinExistence type="predicted"/>
<feature type="domain" description="PhoD-like phosphatase metallophosphatase" evidence="2">
    <location>
        <begin position="158"/>
        <end position="500"/>
    </location>
</feature>
<dbReference type="Gene3D" id="3.60.21.70">
    <property type="entry name" value="PhoD-like phosphatase"/>
    <property type="match status" value="1"/>
</dbReference>
<comment type="caution">
    <text evidence="4">The sequence shown here is derived from an EMBL/GenBank/DDBJ whole genome shotgun (WGS) entry which is preliminary data.</text>
</comment>
<evidence type="ECO:0000256" key="1">
    <source>
        <dbReference type="SAM" id="MobiDB-lite"/>
    </source>
</evidence>
<dbReference type="InterPro" id="IPR006311">
    <property type="entry name" value="TAT_signal"/>
</dbReference>
<organism evidence="4 5">
    <name type="scientific">Erythrobacter rubeus</name>
    <dbReference type="NCBI Taxonomy" id="2760803"/>
    <lineage>
        <taxon>Bacteria</taxon>
        <taxon>Pseudomonadati</taxon>
        <taxon>Pseudomonadota</taxon>
        <taxon>Alphaproteobacteria</taxon>
        <taxon>Sphingomonadales</taxon>
        <taxon>Erythrobacteraceae</taxon>
        <taxon>Erythrobacter/Porphyrobacter group</taxon>
        <taxon>Erythrobacter</taxon>
    </lineage>
</organism>
<sequence length="532" mass="60519">MSDFRSNRLDMSRRFALKAFGGSAIAGLSLGPFSHAIAAPVFRTYPFQLGVASGEPEPDGFVIWTRLAPEPFEIGYGMPSAAVEVEWQVGADERMQEVVAWGTALARPELGHSVHVEVGGLQPARPYWYRFVAGRERSAIGRSKTAPALGQPTEQMRFAIAGCQNYEQGYYTAHRHLAREEPDFVFCYGDYIYEGRGNRFRNRRDGPVETVRQHFGDEIYSLDDYRRRYAQYKMDVDLQAAHAAAPWFMTWDDHEIDNNWAANLDQDDTPPVAFDLRRQMAMQAYYENMPLRPSALPVGPAMQLYRQARFGDLLDLNLLDTRQYRTNQPCGDRWVENCEEIESRDAEMLGRRQESWLAEKLRGTSSRWQVLAQQVMMMDLDRTPGEGHNQNTDSWAGYRTPRERILQQIRDAGLKSAIILTGDEHQNYAGQVHLDGKRPLAEPIANEFVSTSISSGGDGEDQRERTKGIQEENPASLKWHNSQRGYVLCDVSPTQWVTEFKTLNRVTERGGTIGTRKRMMVEQSVPSSLNET</sequence>
<dbReference type="PROSITE" id="PS51318">
    <property type="entry name" value="TAT"/>
    <property type="match status" value="1"/>
</dbReference>
<dbReference type="InterPro" id="IPR038607">
    <property type="entry name" value="PhoD-like_sf"/>
</dbReference>
<evidence type="ECO:0000259" key="2">
    <source>
        <dbReference type="Pfam" id="PF09423"/>
    </source>
</evidence>
<dbReference type="CDD" id="cd07389">
    <property type="entry name" value="MPP_PhoD"/>
    <property type="match status" value="1"/>
</dbReference>
<dbReference type="PANTHER" id="PTHR43606">
    <property type="entry name" value="PHOSPHATASE, PUTATIVE (AFU_ORTHOLOGUE AFUA_6G08710)-RELATED"/>
    <property type="match status" value="1"/>
</dbReference>
<dbReference type="EMBL" id="JACXLC010000001">
    <property type="protein sequence ID" value="MBD2840973.1"/>
    <property type="molecule type" value="Genomic_DNA"/>
</dbReference>
<name>A0ABR8KP84_9SPHN</name>
<keyword evidence="5" id="KW-1185">Reference proteome</keyword>
<dbReference type="Gene3D" id="2.60.40.380">
    <property type="entry name" value="Purple acid phosphatase-like, N-terminal"/>
    <property type="match status" value="1"/>
</dbReference>
<evidence type="ECO:0000259" key="3">
    <source>
        <dbReference type="Pfam" id="PF16655"/>
    </source>
</evidence>
<evidence type="ECO:0000313" key="5">
    <source>
        <dbReference type="Proteomes" id="UP000635384"/>
    </source>
</evidence>